<proteinExistence type="predicted"/>
<accession>A0ABM0JSA3</accession>
<evidence type="ECO:0000313" key="10">
    <source>
        <dbReference type="Proteomes" id="UP000694888"/>
    </source>
</evidence>
<feature type="transmembrane region" description="Helical" evidence="8">
    <location>
        <begin position="155"/>
        <end position="174"/>
    </location>
</feature>
<keyword evidence="2 8" id="KW-0812">Transmembrane</keyword>
<keyword evidence="10" id="KW-1185">Reference proteome</keyword>
<evidence type="ECO:0000256" key="1">
    <source>
        <dbReference type="ARBA" id="ARBA00004141"/>
    </source>
</evidence>
<keyword evidence="6" id="KW-0675">Receptor</keyword>
<dbReference type="Gene3D" id="1.20.1070.10">
    <property type="entry name" value="Rhodopsin 7-helix transmembrane proteins"/>
    <property type="match status" value="1"/>
</dbReference>
<keyword evidence="7" id="KW-0807">Transducer</keyword>
<dbReference type="PANTHER" id="PTHR24243">
    <property type="entry name" value="G-PROTEIN COUPLED RECEPTOR"/>
    <property type="match status" value="1"/>
</dbReference>
<feature type="transmembrane region" description="Helical" evidence="8">
    <location>
        <begin position="36"/>
        <end position="60"/>
    </location>
</feature>
<comment type="subcellular location">
    <subcellularLocation>
        <location evidence="1">Membrane</location>
        <topology evidence="1">Multi-pass membrane protein</topology>
    </subcellularLocation>
</comment>
<evidence type="ECO:0000256" key="3">
    <source>
        <dbReference type="ARBA" id="ARBA00022989"/>
    </source>
</evidence>
<dbReference type="Pfam" id="PF10328">
    <property type="entry name" value="7TM_GPCR_Srx"/>
    <property type="match status" value="1"/>
</dbReference>
<evidence type="ECO:0000313" key="11">
    <source>
        <dbReference type="RefSeq" id="XP_005100364.1"/>
    </source>
</evidence>
<evidence type="ECO:0000259" key="9">
    <source>
        <dbReference type="PROSITE" id="PS50262"/>
    </source>
</evidence>
<keyword evidence="4" id="KW-0297">G-protein coupled receptor</keyword>
<evidence type="ECO:0000256" key="8">
    <source>
        <dbReference type="SAM" id="Phobius"/>
    </source>
</evidence>
<feature type="transmembrane region" description="Helical" evidence="8">
    <location>
        <begin position="119"/>
        <end position="143"/>
    </location>
</feature>
<feature type="domain" description="G-protein coupled receptors family 1 profile" evidence="9">
    <location>
        <begin position="42"/>
        <end position="334"/>
    </location>
</feature>
<evidence type="ECO:0000256" key="4">
    <source>
        <dbReference type="ARBA" id="ARBA00023040"/>
    </source>
</evidence>
<keyword evidence="5 8" id="KW-0472">Membrane</keyword>
<feature type="transmembrane region" description="Helical" evidence="8">
    <location>
        <begin position="72"/>
        <end position="94"/>
    </location>
</feature>
<organism evidence="10 11">
    <name type="scientific">Aplysia californica</name>
    <name type="common">California sea hare</name>
    <dbReference type="NCBI Taxonomy" id="6500"/>
    <lineage>
        <taxon>Eukaryota</taxon>
        <taxon>Metazoa</taxon>
        <taxon>Spiralia</taxon>
        <taxon>Lophotrochozoa</taxon>
        <taxon>Mollusca</taxon>
        <taxon>Gastropoda</taxon>
        <taxon>Heterobranchia</taxon>
        <taxon>Euthyneura</taxon>
        <taxon>Tectipleura</taxon>
        <taxon>Aplysiida</taxon>
        <taxon>Aplysioidea</taxon>
        <taxon>Aplysiidae</taxon>
        <taxon>Aplysia</taxon>
    </lineage>
</organism>
<evidence type="ECO:0000256" key="6">
    <source>
        <dbReference type="ARBA" id="ARBA00023170"/>
    </source>
</evidence>
<dbReference type="Proteomes" id="UP000694888">
    <property type="component" value="Unplaced"/>
</dbReference>
<feature type="transmembrane region" description="Helical" evidence="8">
    <location>
        <begin position="311"/>
        <end position="335"/>
    </location>
</feature>
<reference evidence="11" key="1">
    <citation type="submission" date="2025-08" db="UniProtKB">
        <authorList>
            <consortium name="RefSeq"/>
        </authorList>
    </citation>
    <scope>IDENTIFICATION</scope>
</reference>
<dbReference type="RefSeq" id="XP_005100364.1">
    <property type="nucleotide sequence ID" value="XM_005100307.1"/>
</dbReference>
<dbReference type="InterPro" id="IPR017452">
    <property type="entry name" value="GPCR_Rhodpsn_7TM"/>
</dbReference>
<sequence length="374" mass="41273">MLVNNTSVLSEREKRYSDVLTAYEYNTYFRQTFSTAWLFITGSGIILNSVSIQAFFTMGLKDSVTTSMFYQSVADLGFVLAAFIQALAFVVRIFDVRDTTILTLDPFLILAYFANIRQIFYSVAILTTTFIAVARCMCVYMPLKFKGMFTIKRTVATLSGFTIFAFLNHFPTVLTLQVVSKGQNVTRIGVKFSKAYRLATDIELLTSDGILSSATEVIGVICFTVLVRCLQNSSKQRRVMRAPFSPGDHVIPNGDSTATKAISLSGKELQVVRQVALLCAIYIFCNIPNVGVAVSRLIIPGFHLGGGLNFLYSMVVSLRVLFDCLNSSVNFFVYYKYNSKFRGALCGEGKGKAETRKTVISHGTQCKGGGKGVV</sequence>
<evidence type="ECO:0000256" key="7">
    <source>
        <dbReference type="ARBA" id="ARBA00023224"/>
    </source>
</evidence>
<feature type="transmembrane region" description="Helical" evidence="8">
    <location>
        <begin position="275"/>
        <end position="299"/>
    </location>
</feature>
<evidence type="ECO:0000256" key="2">
    <source>
        <dbReference type="ARBA" id="ARBA00022692"/>
    </source>
</evidence>
<keyword evidence="3 8" id="KW-1133">Transmembrane helix</keyword>
<dbReference type="GeneID" id="101859334"/>
<dbReference type="PANTHER" id="PTHR24243:SF208">
    <property type="entry name" value="PYROKININ-1 RECEPTOR"/>
    <property type="match status" value="1"/>
</dbReference>
<name>A0ABM0JSA3_APLCA</name>
<evidence type="ECO:0000256" key="5">
    <source>
        <dbReference type="ARBA" id="ARBA00023136"/>
    </source>
</evidence>
<gene>
    <name evidence="11" type="primary">LOC101859334</name>
</gene>
<dbReference type="SUPFAM" id="SSF81321">
    <property type="entry name" value="Family A G protein-coupled receptor-like"/>
    <property type="match status" value="1"/>
</dbReference>
<dbReference type="InterPro" id="IPR019430">
    <property type="entry name" value="7TM_GPCR_serpentine_rcpt_Srx"/>
</dbReference>
<dbReference type="PROSITE" id="PS50262">
    <property type="entry name" value="G_PROTEIN_RECEP_F1_2"/>
    <property type="match status" value="1"/>
</dbReference>
<protein>
    <submittedName>
        <fullName evidence="11">Uncharacterized protein LOC101859334</fullName>
    </submittedName>
</protein>